<dbReference type="PIRSF" id="PIRSF037225">
    <property type="entry name" value="UCP037225"/>
    <property type="match status" value="1"/>
</dbReference>
<name>A0A6S6SLW8_9GAMM</name>
<dbReference type="InterPro" id="IPR025990">
    <property type="entry name" value="zinc_ribbon_bacterial"/>
</dbReference>
<dbReference type="Pfam" id="PF14255">
    <property type="entry name" value="Zn_ribbon_21"/>
    <property type="match status" value="1"/>
</dbReference>
<dbReference type="AlphaFoldDB" id="A0A6S6SLW8"/>
<protein>
    <recommendedName>
        <fullName evidence="2">CPXCG motif-containing cysteine-rich protein</fullName>
    </recommendedName>
</protein>
<evidence type="ECO:0000313" key="1">
    <source>
        <dbReference type="EMBL" id="CAA6806226.1"/>
    </source>
</evidence>
<dbReference type="EMBL" id="CACVAY010000029">
    <property type="protein sequence ID" value="CAA6806226.1"/>
    <property type="molecule type" value="Genomic_DNA"/>
</dbReference>
<proteinExistence type="predicted"/>
<evidence type="ECO:0008006" key="2">
    <source>
        <dbReference type="Google" id="ProtNLM"/>
    </source>
</evidence>
<organism evidence="1">
    <name type="scientific">uncultured Thiotrichaceae bacterium</name>
    <dbReference type="NCBI Taxonomy" id="298394"/>
    <lineage>
        <taxon>Bacteria</taxon>
        <taxon>Pseudomonadati</taxon>
        <taxon>Pseudomonadota</taxon>
        <taxon>Gammaproteobacteria</taxon>
        <taxon>Thiotrichales</taxon>
        <taxon>Thiotrichaceae</taxon>
        <taxon>environmental samples</taxon>
    </lineage>
</organism>
<sequence>MLGTEAVTINCPYCAEAIEIVVDCSVDYQDYIEDCFVCCRPIQLKISVDAQGYPSVIAQDENQG</sequence>
<gene>
    <name evidence="1" type="ORF">HELGO_WM12104</name>
</gene>
<dbReference type="InterPro" id="IPR017143">
    <property type="entry name" value="UCP037225"/>
</dbReference>
<accession>A0A6S6SLW8</accession>
<reference evidence="1" key="1">
    <citation type="submission" date="2020-01" db="EMBL/GenBank/DDBJ databases">
        <authorList>
            <person name="Meier V. D."/>
            <person name="Meier V D."/>
        </authorList>
    </citation>
    <scope>NUCLEOTIDE SEQUENCE</scope>
    <source>
        <strain evidence="1">HLG_WM_MAG_07</strain>
    </source>
</reference>